<keyword evidence="3" id="KW-0063">Aspartyl esterase</keyword>
<feature type="domain" description="Pectinesterase catalytic" evidence="4">
    <location>
        <begin position="1"/>
        <end position="56"/>
    </location>
</feature>
<protein>
    <recommendedName>
        <fullName evidence="4">Pectinesterase catalytic domain-containing protein</fullName>
    </recommendedName>
</protein>
<evidence type="ECO:0000256" key="2">
    <source>
        <dbReference type="ARBA" id="ARBA00022801"/>
    </source>
</evidence>
<dbReference type="PANTHER" id="PTHR31707">
    <property type="entry name" value="PECTINESTERASE"/>
    <property type="match status" value="1"/>
</dbReference>
<keyword evidence="6" id="KW-1185">Reference proteome</keyword>
<reference evidence="6" key="1">
    <citation type="journal article" date="2011" name="Nat. Genet.">
        <title>The Arabidopsis lyrata genome sequence and the basis of rapid genome size change.</title>
        <authorList>
            <person name="Hu T.T."/>
            <person name="Pattyn P."/>
            <person name="Bakker E.G."/>
            <person name="Cao J."/>
            <person name="Cheng J.-F."/>
            <person name="Clark R.M."/>
            <person name="Fahlgren N."/>
            <person name="Fawcett J.A."/>
            <person name="Grimwood J."/>
            <person name="Gundlach H."/>
            <person name="Haberer G."/>
            <person name="Hollister J.D."/>
            <person name="Ossowski S."/>
            <person name="Ottilar R.P."/>
            <person name="Salamov A.A."/>
            <person name="Schneeberger K."/>
            <person name="Spannagl M."/>
            <person name="Wang X."/>
            <person name="Yang L."/>
            <person name="Nasrallah M.E."/>
            <person name="Bergelson J."/>
            <person name="Carrington J.C."/>
            <person name="Gaut B.S."/>
            <person name="Schmutz J."/>
            <person name="Mayer K.F.X."/>
            <person name="Van de Peer Y."/>
            <person name="Grigoriev I.V."/>
            <person name="Nordborg M."/>
            <person name="Weigel D."/>
            <person name="Guo Y.-L."/>
        </authorList>
    </citation>
    <scope>NUCLEOTIDE SEQUENCE [LARGE SCALE GENOMIC DNA]</scope>
    <source>
        <strain evidence="6">cv. MN47</strain>
    </source>
</reference>
<evidence type="ECO:0000256" key="1">
    <source>
        <dbReference type="ARBA" id="ARBA00005184"/>
    </source>
</evidence>
<accession>D7L2K2</accession>
<gene>
    <name evidence="5" type="ORF">ARALYDRAFT_898810</name>
</gene>
<name>D7L2K2_ARALL</name>
<dbReference type="Pfam" id="PF01095">
    <property type="entry name" value="Pectinesterase"/>
    <property type="match status" value="1"/>
</dbReference>
<comment type="pathway">
    <text evidence="1">Glycan metabolism; pectin degradation; 2-dehydro-3-deoxy-D-gluconate from pectin: step 1/5.</text>
</comment>
<proteinExistence type="predicted"/>
<dbReference type="InterPro" id="IPR012334">
    <property type="entry name" value="Pectin_lyas_fold"/>
</dbReference>
<dbReference type="InterPro" id="IPR000070">
    <property type="entry name" value="Pectinesterase_cat"/>
</dbReference>
<dbReference type="SUPFAM" id="SSF51126">
    <property type="entry name" value="Pectin lyase-like"/>
    <property type="match status" value="1"/>
</dbReference>
<dbReference type="Proteomes" id="UP000008694">
    <property type="component" value="Unassembled WGS sequence"/>
</dbReference>
<keyword evidence="2" id="KW-0378">Hydrolase</keyword>
<dbReference type="STRING" id="81972.D7L2K2"/>
<evidence type="ECO:0000256" key="3">
    <source>
        <dbReference type="ARBA" id="ARBA00023085"/>
    </source>
</evidence>
<dbReference type="UniPathway" id="UPA00545">
    <property type="reaction ID" value="UER00823"/>
</dbReference>
<dbReference type="GO" id="GO:0030599">
    <property type="term" value="F:pectinesterase activity"/>
    <property type="evidence" value="ECO:0007669"/>
    <property type="project" value="InterPro"/>
</dbReference>
<dbReference type="AlphaFoldDB" id="D7L2K2"/>
<dbReference type="Gene3D" id="2.160.20.10">
    <property type="entry name" value="Single-stranded right-handed beta-helix, Pectin lyase-like"/>
    <property type="match status" value="1"/>
</dbReference>
<sequence>MIYVKASFYRENVVSKKSIKNVMVIGDGINSTIVTGNRNVEDGTTTFQSATFATSSVLYSM</sequence>
<evidence type="ECO:0000259" key="4">
    <source>
        <dbReference type="Pfam" id="PF01095"/>
    </source>
</evidence>
<organism evidence="6">
    <name type="scientific">Arabidopsis lyrata subsp. lyrata</name>
    <name type="common">Lyre-leaved rock-cress</name>
    <dbReference type="NCBI Taxonomy" id="81972"/>
    <lineage>
        <taxon>Eukaryota</taxon>
        <taxon>Viridiplantae</taxon>
        <taxon>Streptophyta</taxon>
        <taxon>Embryophyta</taxon>
        <taxon>Tracheophyta</taxon>
        <taxon>Spermatophyta</taxon>
        <taxon>Magnoliopsida</taxon>
        <taxon>eudicotyledons</taxon>
        <taxon>Gunneridae</taxon>
        <taxon>Pentapetalae</taxon>
        <taxon>rosids</taxon>
        <taxon>malvids</taxon>
        <taxon>Brassicales</taxon>
        <taxon>Brassicaceae</taxon>
        <taxon>Camelineae</taxon>
        <taxon>Arabidopsis</taxon>
    </lineage>
</organism>
<dbReference type="GO" id="GO:0045490">
    <property type="term" value="P:pectin catabolic process"/>
    <property type="evidence" value="ECO:0007669"/>
    <property type="project" value="UniProtKB-UniPathway"/>
</dbReference>
<dbReference type="GO" id="GO:0042545">
    <property type="term" value="P:cell wall modification"/>
    <property type="evidence" value="ECO:0007669"/>
    <property type="project" value="InterPro"/>
</dbReference>
<evidence type="ECO:0000313" key="6">
    <source>
        <dbReference type="Proteomes" id="UP000008694"/>
    </source>
</evidence>
<dbReference type="InterPro" id="IPR011050">
    <property type="entry name" value="Pectin_lyase_fold/virulence"/>
</dbReference>
<dbReference type="HOGENOM" id="CLU_2925725_0_0_1"/>
<dbReference type="Gramene" id="scaffold_302780.1">
    <property type="protein sequence ID" value="scaffold_302780.1"/>
    <property type="gene ID" value="scaffold_302780.1"/>
</dbReference>
<evidence type="ECO:0000313" key="5">
    <source>
        <dbReference type="EMBL" id="EFH59660.1"/>
    </source>
</evidence>
<dbReference type="EMBL" id="GL348715">
    <property type="protein sequence ID" value="EFH59660.1"/>
    <property type="molecule type" value="Genomic_DNA"/>
</dbReference>